<keyword evidence="5 9" id="KW-0238">DNA-binding</keyword>
<dbReference type="SUPFAM" id="SSF46785">
    <property type="entry name" value="Winged helix' DNA-binding domain"/>
    <property type="match status" value="1"/>
</dbReference>
<keyword evidence="4 9" id="KW-0805">Transcription regulation</keyword>
<comment type="subunit">
    <text evidence="8">Homotrimer. Homotrimerization increases the affinity of HSF1 to DNA. Interacts with transcriptional coregulator SSA1 on chromatin.</text>
</comment>
<evidence type="ECO:0000256" key="5">
    <source>
        <dbReference type="ARBA" id="ARBA00023125"/>
    </source>
</evidence>
<dbReference type="PANTHER" id="PTHR45339">
    <property type="entry name" value="HYBRID SIGNAL TRANSDUCTION HISTIDINE KINASE J"/>
    <property type="match status" value="1"/>
</dbReference>
<keyword evidence="6 9" id="KW-0804">Transcription</keyword>
<dbReference type="InterPro" id="IPR001789">
    <property type="entry name" value="Sig_transdc_resp-reg_receiver"/>
</dbReference>
<feature type="region of interest" description="Disordered" evidence="11">
    <location>
        <begin position="106"/>
        <end position="127"/>
    </location>
</feature>
<protein>
    <recommendedName>
        <fullName evidence="9">Transcription factor</fullName>
    </recommendedName>
</protein>
<evidence type="ECO:0000256" key="3">
    <source>
        <dbReference type="ARBA" id="ARBA00023012"/>
    </source>
</evidence>
<dbReference type="EMBL" id="WIUZ02000003">
    <property type="protein sequence ID" value="KAF9789761.1"/>
    <property type="molecule type" value="Genomic_DNA"/>
</dbReference>
<feature type="compositionally biased region" description="Low complexity" evidence="11">
    <location>
        <begin position="293"/>
        <end position="331"/>
    </location>
</feature>
<evidence type="ECO:0000256" key="10">
    <source>
        <dbReference type="PROSITE-ProRule" id="PRU00169"/>
    </source>
</evidence>
<organism evidence="13 14">
    <name type="scientific">Thelephora terrestris</name>
    <dbReference type="NCBI Taxonomy" id="56493"/>
    <lineage>
        <taxon>Eukaryota</taxon>
        <taxon>Fungi</taxon>
        <taxon>Dikarya</taxon>
        <taxon>Basidiomycota</taxon>
        <taxon>Agaricomycotina</taxon>
        <taxon>Agaricomycetes</taxon>
        <taxon>Thelephorales</taxon>
        <taxon>Thelephoraceae</taxon>
        <taxon>Thelephora</taxon>
    </lineage>
</organism>
<reference evidence="13" key="2">
    <citation type="submission" date="2020-11" db="EMBL/GenBank/DDBJ databases">
        <authorList>
            <consortium name="DOE Joint Genome Institute"/>
            <person name="Kuo A."/>
            <person name="Miyauchi S."/>
            <person name="Kiss E."/>
            <person name="Drula E."/>
            <person name="Kohler A."/>
            <person name="Sanchez-Garcia M."/>
            <person name="Andreopoulos B."/>
            <person name="Barry K.W."/>
            <person name="Bonito G."/>
            <person name="Buee M."/>
            <person name="Carver A."/>
            <person name="Chen C."/>
            <person name="Cichocki N."/>
            <person name="Clum A."/>
            <person name="Culley D."/>
            <person name="Crous P.W."/>
            <person name="Fauchery L."/>
            <person name="Girlanda M."/>
            <person name="Hayes R."/>
            <person name="Keri Z."/>
            <person name="Labutti K."/>
            <person name="Lipzen A."/>
            <person name="Lombard V."/>
            <person name="Magnuson J."/>
            <person name="Maillard F."/>
            <person name="Morin E."/>
            <person name="Murat C."/>
            <person name="Nolan M."/>
            <person name="Ohm R."/>
            <person name="Pangilinan J."/>
            <person name="Pereira M."/>
            <person name="Perotto S."/>
            <person name="Peter M."/>
            <person name="Riley R."/>
            <person name="Sitrit Y."/>
            <person name="Stielow B."/>
            <person name="Szollosi G."/>
            <person name="Zifcakova L."/>
            <person name="Stursova M."/>
            <person name="Spatafora J.W."/>
            <person name="Tedersoo L."/>
            <person name="Vaario L.-M."/>
            <person name="Yamada A."/>
            <person name="Yan M."/>
            <person name="Wang P."/>
            <person name="Xu J."/>
            <person name="Bruns T."/>
            <person name="Baldrian P."/>
            <person name="Vilgalys R."/>
            <person name="Henrissat B."/>
            <person name="Grigoriev I.V."/>
            <person name="Hibbett D."/>
            <person name="Nagy L.G."/>
            <person name="Martin F.M."/>
        </authorList>
    </citation>
    <scope>NUCLEOTIDE SEQUENCE</scope>
    <source>
        <strain evidence="13">UH-Tt-Lm1</strain>
    </source>
</reference>
<comment type="subcellular location">
    <subcellularLocation>
        <location evidence="1 9">Nucleus</location>
    </subcellularLocation>
</comment>
<dbReference type="PIRSF" id="PIRSF002595">
    <property type="entry name" value="RR_SKN7"/>
    <property type="match status" value="1"/>
</dbReference>
<dbReference type="InterPro" id="IPR011006">
    <property type="entry name" value="CheY-like_superfamily"/>
</dbReference>
<dbReference type="InterPro" id="IPR036388">
    <property type="entry name" value="WH-like_DNA-bd_sf"/>
</dbReference>
<dbReference type="PROSITE" id="PS50110">
    <property type="entry name" value="RESPONSE_REGULATORY"/>
    <property type="match status" value="1"/>
</dbReference>
<keyword evidence="7 9" id="KW-0539">Nucleus</keyword>
<dbReference type="SUPFAM" id="SSF52172">
    <property type="entry name" value="CheY-like"/>
    <property type="match status" value="1"/>
</dbReference>
<dbReference type="GO" id="GO:0003700">
    <property type="term" value="F:DNA-binding transcription factor activity"/>
    <property type="evidence" value="ECO:0007669"/>
    <property type="project" value="UniProtKB-UniRule"/>
</dbReference>
<dbReference type="OrthoDB" id="60033at2759"/>
<evidence type="ECO:0000259" key="12">
    <source>
        <dbReference type="PROSITE" id="PS50110"/>
    </source>
</evidence>
<proteinExistence type="predicted"/>
<feature type="region of interest" description="Disordered" evidence="11">
    <location>
        <begin position="351"/>
        <end position="377"/>
    </location>
</feature>
<dbReference type="Proteomes" id="UP000736335">
    <property type="component" value="Unassembled WGS sequence"/>
</dbReference>
<feature type="region of interest" description="Disordered" evidence="11">
    <location>
        <begin position="293"/>
        <end position="332"/>
    </location>
</feature>
<keyword evidence="3" id="KW-0902">Two-component regulatory system</keyword>
<dbReference type="GO" id="GO:0005634">
    <property type="term" value="C:nucleus"/>
    <property type="evidence" value="ECO:0007669"/>
    <property type="project" value="UniProtKB-SubCell"/>
</dbReference>
<evidence type="ECO:0000256" key="8">
    <source>
        <dbReference type="ARBA" id="ARBA00062171"/>
    </source>
</evidence>
<dbReference type="SMART" id="SM00448">
    <property type="entry name" value="REC"/>
    <property type="match status" value="1"/>
</dbReference>
<reference evidence="13" key="1">
    <citation type="journal article" date="2020" name="Nat. Commun.">
        <title>Large-scale genome sequencing of mycorrhizal fungi provides insights into the early evolution of symbiotic traits.</title>
        <authorList>
            <person name="Miyauchi S."/>
            <person name="Kiss E."/>
            <person name="Kuo A."/>
            <person name="Drula E."/>
            <person name="Kohler A."/>
            <person name="Sanchez-Garcia M."/>
            <person name="Morin E."/>
            <person name="Andreopoulos B."/>
            <person name="Barry K.W."/>
            <person name="Bonito G."/>
            <person name="Buee M."/>
            <person name="Carver A."/>
            <person name="Chen C."/>
            <person name="Cichocki N."/>
            <person name="Clum A."/>
            <person name="Culley D."/>
            <person name="Crous P.W."/>
            <person name="Fauchery L."/>
            <person name="Girlanda M."/>
            <person name="Hayes R.D."/>
            <person name="Keri Z."/>
            <person name="LaButti K."/>
            <person name="Lipzen A."/>
            <person name="Lombard V."/>
            <person name="Magnuson J."/>
            <person name="Maillard F."/>
            <person name="Murat C."/>
            <person name="Nolan M."/>
            <person name="Ohm R.A."/>
            <person name="Pangilinan J."/>
            <person name="Pereira M.F."/>
            <person name="Perotto S."/>
            <person name="Peter M."/>
            <person name="Pfister S."/>
            <person name="Riley R."/>
            <person name="Sitrit Y."/>
            <person name="Stielow J.B."/>
            <person name="Szollosi G."/>
            <person name="Zifcakova L."/>
            <person name="Stursova M."/>
            <person name="Spatafora J.W."/>
            <person name="Tedersoo L."/>
            <person name="Vaario L.M."/>
            <person name="Yamada A."/>
            <person name="Yan M."/>
            <person name="Wang P."/>
            <person name="Xu J."/>
            <person name="Bruns T."/>
            <person name="Baldrian P."/>
            <person name="Vilgalys R."/>
            <person name="Dunand C."/>
            <person name="Henrissat B."/>
            <person name="Grigoriev I.V."/>
            <person name="Hibbett D."/>
            <person name="Nagy L.G."/>
            <person name="Martin F.M."/>
        </authorList>
    </citation>
    <scope>NUCLEOTIDE SEQUENCE</scope>
    <source>
        <strain evidence="13">UH-Tt-Lm1</strain>
    </source>
</reference>
<dbReference type="Pfam" id="PF00447">
    <property type="entry name" value="HSF_DNA-bind"/>
    <property type="match status" value="1"/>
</dbReference>
<dbReference type="InterPro" id="IPR036390">
    <property type="entry name" value="WH_DNA-bd_sf"/>
</dbReference>
<dbReference type="GO" id="GO:0043565">
    <property type="term" value="F:sequence-specific DNA binding"/>
    <property type="evidence" value="ECO:0007669"/>
    <property type="project" value="InterPro"/>
</dbReference>
<evidence type="ECO:0000313" key="14">
    <source>
        <dbReference type="Proteomes" id="UP000736335"/>
    </source>
</evidence>
<accession>A0A9P6HL44</accession>
<comment type="caution">
    <text evidence="13">The sequence shown here is derived from an EMBL/GenBank/DDBJ whole genome shotgun (WGS) entry which is preliminary data.</text>
</comment>
<evidence type="ECO:0000313" key="13">
    <source>
        <dbReference type="EMBL" id="KAF9789761.1"/>
    </source>
</evidence>
<dbReference type="FunFam" id="1.10.10.10:FF:000027">
    <property type="entry name" value="Heat shock transcription factor 1"/>
    <property type="match status" value="1"/>
</dbReference>
<evidence type="ECO:0000256" key="7">
    <source>
        <dbReference type="ARBA" id="ARBA00023242"/>
    </source>
</evidence>
<keyword evidence="14" id="KW-1185">Reference proteome</keyword>
<name>A0A9P6HL44_9AGAM</name>
<dbReference type="AlphaFoldDB" id="A0A9P6HL44"/>
<evidence type="ECO:0000256" key="11">
    <source>
        <dbReference type="SAM" id="MobiDB-lite"/>
    </source>
</evidence>
<dbReference type="Gene3D" id="1.10.10.10">
    <property type="entry name" value="Winged helix-like DNA-binding domain superfamily/Winged helix DNA-binding domain"/>
    <property type="match status" value="1"/>
</dbReference>
<sequence length="768" mass="83300">MSSTSDFVKKLYKMLEDPNFQHVVSWGPGGDCFVVKDMNEFTKSILPRMFKHSNFASFVRQLNKYDFHKVKNTDDNQFGEHSWTFRHPDFHADRRDALENIKRKVPAARKNSTRNVSSPAPPAPANPPVEYARTLESLQGQVDHLTRSHDEMATRLRSVEGNYQNVLSELVNFQRNMAQQDGVMQNLIQYFLNIENGKLKAEALVVARNGTNSDQSFGESTSADSESNPFVPAQEAQRMIGGFTEADVARASLMQMNEIARRAELAGMSFELGGTTSNATGPASINPANASLSGVTGVTSTSAASGSTGSTNTAGGVPQQTQQSRQTLQPPEALLRPSSAVQRLMAATAGLMSGDNEPTNGTNPAQSGATEAPPRPLSRQDALARIGELQRTRPDAQMRLPLPGPSAAFGPADAFVLGPDNGSVTNLTHEPFATTDLSHEGLQVFTLGHLMPRSAMDDENGNWTYDPDSVADDAVVLPTPRTADGGIGQSSEGTVQNVPQPERQKLRVRRSTYVPGWSVPPRVLLVEDDAVSRKLSSKFLQIFGCTIDVAVDGVGAVNKMNLEKYDLVLMDIVMPKLDGVSATSMIRQFDHMTPIISMTSNSKPAEIMNYYASGMNDILPKPFTKEGLFDMLDKHLMHLKAIQQQQLNSKVPRSIGIPPMSDPSFENAMTIHVQTQGASADLSQGLGMSIDDDGKINPFAGMGLTDEQYNHILQRMVGGESFAEITAGGVSGSVIGMSGVSIMGKRSLGEVIDPVDDRNKRGRFEVVE</sequence>
<feature type="compositionally biased region" description="Polar residues" evidence="11">
    <location>
        <begin position="356"/>
        <end position="369"/>
    </location>
</feature>
<dbReference type="InterPro" id="IPR000232">
    <property type="entry name" value="HSF_DNA-bd"/>
</dbReference>
<evidence type="ECO:0000256" key="9">
    <source>
        <dbReference type="PIRNR" id="PIRNR002595"/>
    </source>
</evidence>
<dbReference type="FunFam" id="3.40.50.2300:FF:000212">
    <property type="entry name" value="Stress response regulator/HFS transcription factor"/>
    <property type="match status" value="1"/>
</dbReference>
<evidence type="ECO:0000256" key="1">
    <source>
        <dbReference type="ARBA" id="ARBA00004123"/>
    </source>
</evidence>
<dbReference type="Pfam" id="PF00072">
    <property type="entry name" value="Response_reg"/>
    <property type="match status" value="1"/>
</dbReference>
<evidence type="ECO:0000256" key="2">
    <source>
        <dbReference type="ARBA" id="ARBA00022553"/>
    </source>
</evidence>
<keyword evidence="2 10" id="KW-0597">Phosphoprotein</keyword>
<dbReference type="SMART" id="SM00415">
    <property type="entry name" value="HSF"/>
    <property type="match status" value="1"/>
</dbReference>
<evidence type="ECO:0000256" key="4">
    <source>
        <dbReference type="ARBA" id="ARBA00023015"/>
    </source>
</evidence>
<dbReference type="GO" id="GO:0000156">
    <property type="term" value="F:phosphorelay response regulator activity"/>
    <property type="evidence" value="ECO:0007669"/>
    <property type="project" value="InterPro"/>
</dbReference>
<dbReference type="PRINTS" id="PR00056">
    <property type="entry name" value="HSFDOMAIN"/>
</dbReference>
<dbReference type="CDD" id="cd17546">
    <property type="entry name" value="REC_hyHK_CKI1_RcsC-like"/>
    <property type="match status" value="1"/>
</dbReference>
<dbReference type="PROSITE" id="PS00434">
    <property type="entry name" value="HSF_DOMAIN"/>
    <property type="match status" value="1"/>
</dbReference>
<evidence type="ECO:0000256" key="6">
    <source>
        <dbReference type="ARBA" id="ARBA00023163"/>
    </source>
</evidence>
<dbReference type="Gene3D" id="3.40.50.2300">
    <property type="match status" value="1"/>
</dbReference>
<dbReference type="GO" id="GO:0006357">
    <property type="term" value="P:regulation of transcription by RNA polymerase II"/>
    <property type="evidence" value="ECO:0007669"/>
    <property type="project" value="UniProtKB-UniRule"/>
</dbReference>
<dbReference type="InterPro" id="IPR014402">
    <property type="entry name" value="Sig_transdc_resp-reg_Skn7"/>
</dbReference>
<feature type="modified residue" description="4-aspartylphosphate" evidence="10">
    <location>
        <position position="571"/>
    </location>
</feature>
<feature type="domain" description="Response regulatory" evidence="12">
    <location>
        <begin position="522"/>
        <end position="636"/>
    </location>
</feature>
<gene>
    <name evidence="13" type="ORF">BJ322DRAFT_1105621</name>
</gene>
<dbReference type="PANTHER" id="PTHR45339:SF1">
    <property type="entry name" value="HYBRID SIGNAL TRANSDUCTION HISTIDINE KINASE J"/>
    <property type="match status" value="1"/>
</dbReference>